<protein>
    <recommendedName>
        <fullName evidence="3">Sel1 repeat family protein</fullName>
    </recommendedName>
</protein>
<comment type="caution">
    <text evidence="1">The sequence shown here is derived from an EMBL/GenBank/DDBJ whole genome shotgun (WGS) entry which is preliminary data.</text>
</comment>
<dbReference type="EMBL" id="AGNL01001334">
    <property type="protein sequence ID" value="EJK77093.1"/>
    <property type="molecule type" value="Genomic_DNA"/>
</dbReference>
<organism evidence="1 2">
    <name type="scientific">Thalassiosira oceanica</name>
    <name type="common">Marine diatom</name>
    <dbReference type="NCBI Taxonomy" id="159749"/>
    <lineage>
        <taxon>Eukaryota</taxon>
        <taxon>Sar</taxon>
        <taxon>Stramenopiles</taxon>
        <taxon>Ochrophyta</taxon>
        <taxon>Bacillariophyta</taxon>
        <taxon>Coscinodiscophyceae</taxon>
        <taxon>Thalassiosirophycidae</taxon>
        <taxon>Thalassiosirales</taxon>
        <taxon>Thalassiosiraceae</taxon>
        <taxon>Thalassiosira</taxon>
    </lineage>
</organism>
<name>K0TEG3_THAOC</name>
<proteinExistence type="predicted"/>
<dbReference type="AlphaFoldDB" id="K0TEG3"/>
<evidence type="ECO:0008006" key="3">
    <source>
        <dbReference type="Google" id="ProtNLM"/>
    </source>
</evidence>
<reference evidence="1 2" key="1">
    <citation type="journal article" date="2012" name="Genome Biol.">
        <title>Genome and low-iron response of an oceanic diatom adapted to chronic iron limitation.</title>
        <authorList>
            <person name="Lommer M."/>
            <person name="Specht M."/>
            <person name="Roy A.S."/>
            <person name="Kraemer L."/>
            <person name="Andreson R."/>
            <person name="Gutowska M.A."/>
            <person name="Wolf J."/>
            <person name="Bergner S.V."/>
            <person name="Schilhabel M.B."/>
            <person name="Klostermeier U.C."/>
            <person name="Beiko R.G."/>
            <person name="Rosenstiel P."/>
            <person name="Hippler M."/>
            <person name="Laroche J."/>
        </authorList>
    </citation>
    <scope>NUCLEOTIDE SEQUENCE [LARGE SCALE GENOMIC DNA]</scope>
    <source>
        <strain evidence="1 2">CCMP1005</strain>
    </source>
</reference>
<evidence type="ECO:0000313" key="1">
    <source>
        <dbReference type="EMBL" id="EJK77093.1"/>
    </source>
</evidence>
<sequence>NDLALQHWVISAKLGDEYSLRMVKSLFMAGLATKADYAAALRGYQNAVEEMSSLGRAEAKGLGFDEIKRM</sequence>
<gene>
    <name evidence="1" type="ORF">THAOC_01097</name>
</gene>
<evidence type="ECO:0000313" key="2">
    <source>
        <dbReference type="Proteomes" id="UP000266841"/>
    </source>
</evidence>
<feature type="non-terminal residue" evidence="1">
    <location>
        <position position="1"/>
    </location>
</feature>
<keyword evidence="2" id="KW-1185">Reference proteome</keyword>
<dbReference type="Proteomes" id="UP000266841">
    <property type="component" value="Unassembled WGS sequence"/>
</dbReference>
<accession>K0TEG3</accession>